<feature type="transmembrane region" description="Helical" evidence="2">
    <location>
        <begin position="12"/>
        <end position="39"/>
    </location>
</feature>
<organism evidence="3 4">
    <name type="scientific">Cryobacterium zhongshanensis</name>
    <dbReference type="NCBI Taxonomy" id="2928153"/>
    <lineage>
        <taxon>Bacteria</taxon>
        <taxon>Bacillati</taxon>
        <taxon>Actinomycetota</taxon>
        <taxon>Actinomycetes</taxon>
        <taxon>Micrococcales</taxon>
        <taxon>Microbacteriaceae</taxon>
        <taxon>Cryobacterium</taxon>
    </lineage>
</organism>
<proteinExistence type="predicted"/>
<evidence type="ECO:0000313" key="3">
    <source>
        <dbReference type="EMBL" id="MCI4657654.1"/>
    </source>
</evidence>
<dbReference type="EMBL" id="JALGAR010000001">
    <property type="protein sequence ID" value="MCI4657654.1"/>
    <property type="molecule type" value="Genomic_DNA"/>
</dbReference>
<reference evidence="3" key="1">
    <citation type="submission" date="2022-03" db="EMBL/GenBank/DDBJ databases">
        <title>Cryobacterium sp. nov. strain ZS14-85, isolated from Antarctic soil.</title>
        <authorList>
            <person name="Li J."/>
            <person name="Niu G."/>
        </authorList>
    </citation>
    <scope>NUCLEOTIDE SEQUENCE</scope>
    <source>
        <strain evidence="3">ZS14-85</strain>
    </source>
</reference>
<feature type="compositionally biased region" description="Basic and acidic residues" evidence="1">
    <location>
        <begin position="97"/>
        <end position="115"/>
    </location>
</feature>
<feature type="region of interest" description="Disordered" evidence="1">
    <location>
        <begin position="66"/>
        <end position="115"/>
    </location>
</feature>
<dbReference type="Pfam" id="PF11298">
    <property type="entry name" value="DUF3099"/>
    <property type="match status" value="1"/>
</dbReference>
<evidence type="ECO:0000256" key="1">
    <source>
        <dbReference type="SAM" id="MobiDB-lite"/>
    </source>
</evidence>
<evidence type="ECO:0000256" key="2">
    <source>
        <dbReference type="SAM" id="Phobius"/>
    </source>
</evidence>
<sequence>MIRYSVTMGIRMVCIVLMLFVHGWWLLVCAAGAILLPYFAVIVANVHGSGAGTTVVRPGAVQLYRGQSSSQSSSQSSGQSSTAPDSSSFPQSPPEQASERPDSTRDASRDPGADS</sequence>
<dbReference type="AlphaFoldDB" id="A0AA41UGT2"/>
<comment type="caution">
    <text evidence="3">The sequence shown here is derived from an EMBL/GenBank/DDBJ whole genome shotgun (WGS) entry which is preliminary data.</text>
</comment>
<keyword evidence="2" id="KW-0472">Membrane</keyword>
<dbReference type="Proteomes" id="UP001165341">
    <property type="component" value="Unassembled WGS sequence"/>
</dbReference>
<dbReference type="InterPro" id="IPR021449">
    <property type="entry name" value="DUF3099"/>
</dbReference>
<keyword evidence="4" id="KW-1185">Reference proteome</keyword>
<accession>A0AA41UGT2</accession>
<name>A0AA41UGT2_9MICO</name>
<gene>
    <name evidence="3" type="ORF">MQH31_07505</name>
</gene>
<keyword evidence="2" id="KW-0812">Transmembrane</keyword>
<keyword evidence="2" id="KW-1133">Transmembrane helix</keyword>
<protein>
    <submittedName>
        <fullName evidence="3">DUF3099 domain-containing protein</fullName>
    </submittedName>
</protein>
<feature type="compositionally biased region" description="Low complexity" evidence="1">
    <location>
        <begin position="67"/>
        <end position="88"/>
    </location>
</feature>
<evidence type="ECO:0000313" key="4">
    <source>
        <dbReference type="Proteomes" id="UP001165341"/>
    </source>
</evidence>